<dbReference type="GO" id="GO:0080044">
    <property type="term" value="F:quercetin 7-O-glucosyltransferase activity"/>
    <property type="evidence" value="ECO:0007669"/>
    <property type="project" value="TreeGrafter"/>
</dbReference>
<protein>
    <submittedName>
        <fullName evidence="2">Uncharacterized protein</fullName>
    </submittedName>
</protein>
<reference evidence="2 3" key="1">
    <citation type="submission" date="2018-10" db="EMBL/GenBank/DDBJ databases">
        <title>A high-quality apple genome assembly.</title>
        <authorList>
            <person name="Hu J."/>
        </authorList>
    </citation>
    <scope>NUCLEOTIDE SEQUENCE [LARGE SCALE GENOMIC DNA]</scope>
    <source>
        <strain evidence="3">cv. HFTH1</strain>
        <tissue evidence="2">Young leaf</tissue>
    </source>
</reference>
<dbReference type="GO" id="GO:0080043">
    <property type="term" value="F:quercetin 3-O-glucosyltransferase activity"/>
    <property type="evidence" value="ECO:0007669"/>
    <property type="project" value="TreeGrafter"/>
</dbReference>
<name>A0A498H8U4_MALDO</name>
<organism evidence="2 3">
    <name type="scientific">Malus domestica</name>
    <name type="common">Apple</name>
    <name type="synonym">Pyrus malus</name>
    <dbReference type="NCBI Taxonomy" id="3750"/>
    <lineage>
        <taxon>Eukaryota</taxon>
        <taxon>Viridiplantae</taxon>
        <taxon>Streptophyta</taxon>
        <taxon>Embryophyta</taxon>
        <taxon>Tracheophyta</taxon>
        <taxon>Spermatophyta</taxon>
        <taxon>Magnoliopsida</taxon>
        <taxon>eudicotyledons</taxon>
        <taxon>Gunneridae</taxon>
        <taxon>Pentapetalae</taxon>
        <taxon>rosids</taxon>
        <taxon>fabids</taxon>
        <taxon>Rosales</taxon>
        <taxon>Rosaceae</taxon>
        <taxon>Amygdaloideae</taxon>
        <taxon>Maleae</taxon>
        <taxon>Malus</taxon>
    </lineage>
</organism>
<dbReference type="Proteomes" id="UP000290289">
    <property type="component" value="Chromosome 17"/>
</dbReference>
<keyword evidence="3" id="KW-1185">Reference proteome</keyword>
<dbReference type="PANTHER" id="PTHR11926:SF1516">
    <property type="entry name" value="GLYCOSYLTRANSFERASE"/>
    <property type="match status" value="1"/>
</dbReference>
<dbReference type="AlphaFoldDB" id="A0A498H8U4"/>
<evidence type="ECO:0000313" key="3">
    <source>
        <dbReference type="Proteomes" id="UP000290289"/>
    </source>
</evidence>
<gene>
    <name evidence="2" type="ORF">DVH24_027953</name>
</gene>
<dbReference type="PANTHER" id="PTHR11926">
    <property type="entry name" value="GLUCOSYL/GLUCURONOSYL TRANSFERASES"/>
    <property type="match status" value="1"/>
</dbReference>
<dbReference type="EMBL" id="RDQH01000343">
    <property type="protein sequence ID" value="RXH67806.1"/>
    <property type="molecule type" value="Genomic_DNA"/>
</dbReference>
<dbReference type="Gene3D" id="3.40.50.2000">
    <property type="entry name" value="Glycogen Phosphorylase B"/>
    <property type="match status" value="2"/>
</dbReference>
<proteinExistence type="inferred from homology"/>
<evidence type="ECO:0000256" key="1">
    <source>
        <dbReference type="ARBA" id="ARBA00009995"/>
    </source>
</evidence>
<sequence length="211" mass="23757">MESSPASYKPLQGFPFHQSGIVLLSHSHTTPHDSFSTATTVATKPHTVCIPVLTRSHIKATLKFAKLLHNGGFHITFVKVDPSENRGWIPEKYLISLMLFVFQLQQRATSRSCFNLQSSSTTGFHITFVNTEFNHKRFLRSLGPNSLDGLPNFQFESIPFGLPDSDENTTQDVTLLADSVQKQNFLAPFRALLKKLTTMPYPHPTILEWLT</sequence>
<dbReference type="SUPFAM" id="SSF53756">
    <property type="entry name" value="UDP-Glycosyltransferase/glycogen phosphorylase"/>
    <property type="match status" value="2"/>
</dbReference>
<evidence type="ECO:0000313" key="2">
    <source>
        <dbReference type="EMBL" id="RXH67806.1"/>
    </source>
</evidence>
<comment type="similarity">
    <text evidence="1">Belongs to the UDP-glycosyltransferase family.</text>
</comment>
<accession>A0A498H8U4</accession>
<comment type="caution">
    <text evidence="2">The sequence shown here is derived from an EMBL/GenBank/DDBJ whole genome shotgun (WGS) entry which is preliminary data.</text>
</comment>